<protein>
    <submittedName>
        <fullName evidence="1">Uncharacterized protein</fullName>
    </submittedName>
</protein>
<proteinExistence type="predicted"/>
<gene>
    <name evidence="1" type="ORF">Vadar_001705</name>
</gene>
<accession>A0ACB7WXA1</accession>
<sequence>MIGTLPELPNSRTFSTPGGRDGWWGKGRSRVWIDGCAERSGFRVGRFLGVMRIVRVRPRRDNWWDRSRIGSMWPCAGYGKMRMWADWVKIGMAMVFF</sequence>
<keyword evidence="2" id="KW-1185">Reference proteome</keyword>
<reference evidence="1 2" key="1">
    <citation type="journal article" date="2021" name="Hortic Res">
        <title>High-quality reference genome and annotation aids understanding of berry development for evergreen blueberry (Vaccinium darrowii).</title>
        <authorList>
            <person name="Yu J."/>
            <person name="Hulse-Kemp A.M."/>
            <person name="Babiker E."/>
            <person name="Staton M."/>
        </authorList>
    </citation>
    <scope>NUCLEOTIDE SEQUENCE [LARGE SCALE GENOMIC DNA]</scope>
    <source>
        <strain evidence="2">cv. NJ 8807/NJ 8810</strain>
        <tissue evidence="1">Young leaf</tissue>
    </source>
</reference>
<comment type="caution">
    <text evidence="1">The sequence shown here is derived from an EMBL/GenBank/DDBJ whole genome shotgun (WGS) entry which is preliminary data.</text>
</comment>
<name>A0ACB7WXA1_9ERIC</name>
<organism evidence="1 2">
    <name type="scientific">Vaccinium darrowii</name>
    <dbReference type="NCBI Taxonomy" id="229202"/>
    <lineage>
        <taxon>Eukaryota</taxon>
        <taxon>Viridiplantae</taxon>
        <taxon>Streptophyta</taxon>
        <taxon>Embryophyta</taxon>
        <taxon>Tracheophyta</taxon>
        <taxon>Spermatophyta</taxon>
        <taxon>Magnoliopsida</taxon>
        <taxon>eudicotyledons</taxon>
        <taxon>Gunneridae</taxon>
        <taxon>Pentapetalae</taxon>
        <taxon>asterids</taxon>
        <taxon>Ericales</taxon>
        <taxon>Ericaceae</taxon>
        <taxon>Vaccinioideae</taxon>
        <taxon>Vaccinieae</taxon>
        <taxon>Vaccinium</taxon>
    </lineage>
</organism>
<evidence type="ECO:0000313" key="2">
    <source>
        <dbReference type="Proteomes" id="UP000828048"/>
    </source>
</evidence>
<evidence type="ECO:0000313" key="1">
    <source>
        <dbReference type="EMBL" id="KAH7832949.1"/>
    </source>
</evidence>
<dbReference type="Proteomes" id="UP000828048">
    <property type="component" value="Chromosome 2"/>
</dbReference>
<dbReference type="EMBL" id="CM037152">
    <property type="protein sequence ID" value="KAH7832949.1"/>
    <property type="molecule type" value="Genomic_DNA"/>
</dbReference>